<comment type="caution">
    <text evidence="2">The sequence shown here is derived from an EMBL/GenBank/DDBJ whole genome shotgun (WGS) entry which is preliminary data.</text>
</comment>
<dbReference type="InterPro" id="IPR011747">
    <property type="entry name" value="CHP02241"/>
</dbReference>
<reference evidence="2 3" key="1">
    <citation type="journal article" date="2020" name="ISME J.">
        <title>Comparative genomics reveals insights into cyanobacterial evolution and habitat adaptation.</title>
        <authorList>
            <person name="Chen M.Y."/>
            <person name="Teng W.K."/>
            <person name="Zhao L."/>
            <person name="Hu C.X."/>
            <person name="Zhou Y.K."/>
            <person name="Han B.P."/>
            <person name="Song L.R."/>
            <person name="Shu W.S."/>
        </authorList>
    </citation>
    <scope>NUCLEOTIDE SEQUENCE [LARGE SCALE GENOMIC DNA]</scope>
    <source>
        <strain evidence="2 3">FACHB-159</strain>
    </source>
</reference>
<protein>
    <submittedName>
        <fullName evidence="2">Phage tail protein</fullName>
    </submittedName>
</protein>
<organism evidence="2 3">
    <name type="scientific">Nostoc paludosum FACHB-159</name>
    <dbReference type="NCBI Taxonomy" id="2692908"/>
    <lineage>
        <taxon>Bacteria</taxon>
        <taxon>Bacillati</taxon>
        <taxon>Cyanobacteriota</taxon>
        <taxon>Cyanophyceae</taxon>
        <taxon>Nostocales</taxon>
        <taxon>Nostocaceae</taxon>
        <taxon>Nostoc</taxon>
    </lineage>
</organism>
<evidence type="ECO:0000313" key="3">
    <source>
        <dbReference type="Proteomes" id="UP000637383"/>
    </source>
</evidence>
<keyword evidence="3" id="KW-1185">Reference proteome</keyword>
<accession>A0ABR8KHV1</accession>
<sequence length="175" mass="19709">MFQNSNIDDKYTQHSLNFVTSNHFYIEIDSSIMASFTECSGPSVQIEKQIYHEGGVNNQQRVFLGHTTFSDITFKRGITNDRSFFNWLCEIFDEQQETTRCNVNILVFNQAGDIMQSWTLIGAIPTAWKASDFQADGSSVAIEELTMSFEGLSVGQDAGGGNRTTRNEKQFFPSS</sequence>
<dbReference type="InterPro" id="IPR010667">
    <property type="entry name" value="Phage_T4_Gp19"/>
</dbReference>
<name>A0ABR8KHV1_9NOSO</name>
<evidence type="ECO:0000313" key="2">
    <source>
        <dbReference type="EMBL" id="MBD2737768.1"/>
    </source>
</evidence>
<dbReference type="Pfam" id="PF06841">
    <property type="entry name" value="Phage_T4_gp19"/>
    <property type="match status" value="1"/>
</dbReference>
<dbReference type="Proteomes" id="UP000637383">
    <property type="component" value="Unassembled WGS sequence"/>
</dbReference>
<feature type="region of interest" description="Disordered" evidence="1">
    <location>
        <begin position="153"/>
        <end position="175"/>
    </location>
</feature>
<dbReference type="EMBL" id="JACJTU010000037">
    <property type="protein sequence ID" value="MBD2737768.1"/>
    <property type="molecule type" value="Genomic_DNA"/>
</dbReference>
<dbReference type="NCBIfam" id="TIGR02241">
    <property type="entry name" value="conserved hypothetical phage tail region protein"/>
    <property type="match status" value="1"/>
</dbReference>
<dbReference type="PANTHER" id="PTHR38009">
    <property type="entry name" value="CONSERVED HYPOTHETICAL PHAGE TAIL PROTEIN"/>
    <property type="match status" value="1"/>
</dbReference>
<gene>
    <name evidence="2" type="ORF">H6H03_28425</name>
</gene>
<evidence type="ECO:0000256" key="1">
    <source>
        <dbReference type="SAM" id="MobiDB-lite"/>
    </source>
</evidence>
<dbReference type="PANTHER" id="PTHR38009:SF1">
    <property type="entry name" value="CONSERVED HYPOTHETICAL PHAGE TAIL PROTEIN"/>
    <property type="match status" value="1"/>
</dbReference>
<dbReference type="RefSeq" id="WP_190958340.1">
    <property type="nucleotide sequence ID" value="NZ_JACJTU010000037.1"/>
</dbReference>
<proteinExistence type="predicted"/>